<keyword evidence="3" id="KW-1185">Reference proteome</keyword>
<dbReference type="InParanoid" id="A0A7I4AJD3"/>
<keyword evidence="1" id="KW-0732">Signal</keyword>
<evidence type="ECO:0000256" key="1">
    <source>
        <dbReference type="SAM" id="SignalP"/>
    </source>
</evidence>
<feature type="signal peptide" evidence="1">
    <location>
        <begin position="1"/>
        <end position="16"/>
    </location>
</feature>
<accession>A0A7I4AJD3</accession>
<dbReference type="EMBL" id="ABEU02000013">
    <property type="status" value="NOT_ANNOTATED_CDS"/>
    <property type="molecule type" value="Genomic_DNA"/>
</dbReference>
<reference evidence="2 3" key="1">
    <citation type="journal article" date="2008" name="Science">
        <title>The Physcomitrella genome reveals evolutionary insights into the conquest of land by plants.</title>
        <authorList>
            <person name="Rensing S."/>
            <person name="Lang D."/>
            <person name="Zimmer A."/>
            <person name="Terry A."/>
            <person name="Salamov A."/>
            <person name="Shapiro H."/>
            <person name="Nishiyama T."/>
            <person name="Perroud P.-F."/>
            <person name="Lindquist E."/>
            <person name="Kamisugi Y."/>
            <person name="Tanahashi T."/>
            <person name="Sakakibara K."/>
            <person name="Fujita T."/>
            <person name="Oishi K."/>
            <person name="Shin-I T."/>
            <person name="Kuroki Y."/>
            <person name="Toyoda A."/>
            <person name="Suzuki Y."/>
            <person name="Hashimoto A."/>
            <person name="Yamaguchi K."/>
            <person name="Sugano A."/>
            <person name="Kohara Y."/>
            <person name="Fujiyama A."/>
            <person name="Anterola A."/>
            <person name="Aoki S."/>
            <person name="Ashton N."/>
            <person name="Barbazuk W.B."/>
            <person name="Barker E."/>
            <person name="Bennetzen J."/>
            <person name="Bezanilla M."/>
            <person name="Blankenship R."/>
            <person name="Cho S.H."/>
            <person name="Dutcher S."/>
            <person name="Estelle M."/>
            <person name="Fawcett J.A."/>
            <person name="Gundlach H."/>
            <person name="Hanada K."/>
            <person name="Heyl A."/>
            <person name="Hicks K.A."/>
            <person name="Hugh J."/>
            <person name="Lohr M."/>
            <person name="Mayer K."/>
            <person name="Melkozernov A."/>
            <person name="Murata T."/>
            <person name="Nelson D."/>
            <person name="Pils B."/>
            <person name="Prigge M."/>
            <person name="Reiss B."/>
            <person name="Renner T."/>
            <person name="Rombauts S."/>
            <person name="Rushton P."/>
            <person name="Sanderfoot A."/>
            <person name="Schween G."/>
            <person name="Shiu S.-H."/>
            <person name="Stueber K."/>
            <person name="Theodoulou F.L."/>
            <person name="Tu H."/>
            <person name="Van de Peer Y."/>
            <person name="Verrier P.J."/>
            <person name="Waters E."/>
            <person name="Wood A."/>
            <person name="Yang L."/>
            <person name="Cove D."/>
            <person name="Cuming A."/>
            <person name="Hasebe M."/>
            <person name="Lucas S."/>
            <person name="Mishler D.B."/>
            <person name="Reski R."/>
            <person name="Grigoriev I."/>
            <person name="Quatrano R.S."/>
            <person name="Boore J.L."/>
        </authorList>
    </citation>
    <scope>NUCLEOTIDE SEQUENCE [LARGE SCALE GENOMIC DNA]</scope>
    <source>
        <strain evidence="2 3">cv. Gransden 2004</strain>
    </source>
</reference>
<sequence length="111" mass="12342">MVNVCFVLFCFSWVYIHRWTHIHTRMLCYEPNSLVAWSASQNTGQVRADFLSQLPPPGNIPDRNRPNHHCCGISEGGRDVSCGGGAHHYASLASKDAGHFSFVGLQCNYCS</sequence>
<dbReference type="Gramene" id="Pp3c13_23460V3.1">
    <property type="protein sequence ID" value="Pp3c13_23460V3.1"/>
    <property type="gene ID" value="Pp3c13_23460"/>
</dbReference>
<reference evidence="2 3" key="2">
    <citation type="journal article" date="2018" name="Plant J.">
        <title>The Physcomitrella patens chromosome-scale assembly reveals moss genome structure and evolution.</title>
        <authorList>
            <person name="Lang D."/>
            <person name="Ullrich K.K."/>
            <person name="Murat F."/>
            <person name="Fuchs J."/>
            <person name="Jenkins J."/>
            <person name="Haas F.B."/>
            <person name="Piednoel M."/>
            <person name="Gundlach H."/>
            <person name="Van Bel M."/>
            <person name="Meyberg R."/>
            <person name="Vives C."/>
            <person name="Morata J."/>
            <person name="Symeonidi A."/>
            <person name="Hiss M."/>
            <person name="Muchero W."/>
            <person name="Kamisugi Y."/>
            <person name="Saleh O."/>
            <person name="Blanc G."/>
            <person name="Decker E.L."/>
            <person name="van Gessel N."/>
            <person name="Grimwood J."/>
            <person name="Hayes R.D."/>
            <person name="Graham S.W."/>
            <person name="Gunter L.E."/>
            <person name="McDaniel S.F."/>
            <person name="Hoernstein S.N.W."/>
            <person name="Larsson A."/>
            <person name="Li F.W."/>
            <person name="Perroud P.F."/>
            <person name="Phillips J."/>
            <person name="Ranjan P."/>
            <person name="Rokshar D.S."/>
            <person name="Rothfels C.J."/>
            <person name="Schneider L."/>
            <person name="Shu S."/>
            <person name="Stevenson D.W."/>
            <person name="Thummler F."/>
            <person name="Tillich M."/>
            <person name="Villarreal Aguilar J.C."/>
            <person name="Widiez T."/>
            <person name="Wong G.K."/>
            <person name="Wymore A."/>
            <person name="Zhang Y."/>
            <person name="Zimmer A.D."/>
            <person name="Quatrano R.S."/>
            <person name="Mayer K.F.X."/>
            <person name="Goodstein D."/>
            <person name="Casacuberta J.M."/>
            <person name="Vandepoele K."/>
            <person name="Reski R."/>
            <person name="Cuming A.C."/>
            <person name="Tuskan G.A."/>
            <person name="Maumus F."/>
            <person name="Salse J."/>
            <person name="Schmutz J."/>
            <person name="Rensing S.A."/>
        </authorList>
    </citation>
    <scope>NUCLEOTIDE SEQUENCE [LARGE SCALE GENOMIC DNA]</scope>
    <source>
        <strain evidence="2 3">cv. Gransden 2004</strain>
    </source>
</reference>
<evidence type="ECO:0008006" key="4">
    <source>
        <dbReference type="Google" id="ProtNLM"/>
    </source>
</evidence>
<organism evidence="2 3">
    <name type="scientific">Physcomitrium patens</name>
    <name type="common">Spreading-leaved earth moss</name>
    <name type="synonym">Physcomitrella patens</name>
    <dbReference type="NCBI Taxonomy" id="3218"/>
    <lineage>
        <taxon>Eukaryota</taxon>
        <taxon>Viridiplantae</taxon>
        <taxon>Streptophyta</taxon>
        <taxon>Embryophyta</taxon>
        <taxon>Bryophyta</taxon>
        <taxon>Bryophytina</taxon>
        <taxon>Bryopsida</taxon>
        <taxon>Funariidae</taxon>
        <taxon>Funariales</taxon>
        <taxon>Funariaceae</taxon>
        <taxon>Physcomitrium</taxon>
    </lineage>
</organism>
<proteinExistence type="predicted"/>
<dbReference type="Gramene" id="Pp3c13_23460V3.2">
    <property type="protein sequence ID" value="Pp3c13_23460V3.2"/>
    <property type="gene ID" value="Pp3c13_23460"/>
</dbReference>
<dbReference type="AlphaFoldDB" id="A0A7I4AJD3"/>
<reference evidence="2" key="3">
    <citation type="submission" date="2020-12" db="UniProtKB">
        <authorList>
            <consortium name="EnsemblPlants"/>
        </authorList>
    </citation>
    <scope>IDENTIFICATION</scope>
</reference>
<dbReference type="EnsemblPlants" id="Pp3c13_23460V3.2">
    <property type="protein sequence ID" value="Pp3c13_23460V3.2"/>
    <property type="gene ID" value="Pp3c13_23460"/>
</dbReference>
<evidence type="ECO:0000313" key="3">
    <source>
        <dbReference type="Proteomes" id="UP000006727"/>
    </source>
</evidence>
<dbReference type="EnsemblPlants" id="Pp3c13_23460V3.1">
    <property type="protein sequence ID" value="Pp3c13_23460V3.1"/>
    <property type="gene ID" value="Pp3c13_23460"/>
</dbReference>
<evidence type="ECO:0000313" key="2">
    <source>
        <dbReference type="EnsemblPlants" id="Pp3c13_23460V3.1"/>
    </source>
</evidence>
<feature type="chain" id="PRO_5036203969" description="Secreted protein" evidence="1">
    <location>
        <begin position="17"/>
        <end position="111"/>
    </location>
</feature>
<dbReference type="Proteomes" id="UP000006727">
    <property type="component" value="Chromosome 13"/>
</dbReference>
<protein>
    <recommendedName>
        <fullName evidence="4">Secreted protein</fullName>
    </recommendedName>
</protein>
<name>A0A7I4AJD3_PHYPA</name>